<dbReference type="EMBL" id="UINC01031833">
    <property type="protein sequence ID" value="SVB18505.1"/>
    <property type="molecule type" value="Genomic_DNA"/>
</dbReference>
<dbReference type="Pfam" id="PF07586">
    <property type="entry name" value="HXXSHH"/>
    <property type="match status" value="1"/>
</dbReference>
<dbReference type="InterPro" id="IPR011447">
    <property type="entry name" value="DUF1552"/>
</dbReference>
<feature type="non-terminal residue" evidence="1">
    <location>
        <position position="136"/>
    </location>
</feature>
<sequence>MVPALTALAQTAARPKPRLGVVYVPHGAVMNNWTPAVDGKGFEFTPILQPLAGFRKHLNVLSGLDHAPAAQMPGDPAGGHGRITGAFLTGVHAKPTEGADFEAGTSMDQIAAARLGQETQLASLEVGIGLPEFGGA</sequence>
<protein>
    <submittedName>
        <fullName evidence="1">Uncharacterized protein</fullName>
    </submittedName>
</protein>
<name>A0A382BXG4_9ZZZZ</name>
<dbReference type="AlphaFoldDB" id="A0A382BXG4"/>
<proteinExistence type="predicted"/>
<reference evidence="1" key="1">
    <citation type="submission" date="2018-05" db="EMBL/GenBank/DDBJ databases">
        <authorList>
            <person name="Lanie J.A."/>
            <person name="Ng W.-L."/>
            <person name="Kazmierczak K.M."/>
            <person name="Andrzejewski T.M."/>
            <person name="Davidsen T.M."/>
            <person name="Wayne K.J."/>
            <person name="Tettelin H."/>
            <person name="Glass J.I."/>
            <person name="Rusch D."/>
            <person name="Podicherti R."/>
            <person name="Tsui H.-C.T."/>
            <person name="Winkler M.E."/>
        </authorList>
    </citation>
    <scope>NUCLEOTIDE SEQUENCE</scope>
</reference>
<accession>A0A382BXG4</accession>
<evidence type="ECO:0000313" key="1">
    <source>
        <dbReference type="EMBL" id="SVB18505.1"/>
    </source>
</evidence>
<organism evidence="1">
    <name type="scientific">marine metagenome</name>
    <dbReference type="NCBI Taxonomy" id="408172"/>
    <lineage>
        <taxon>unclassified sequences</taxon>
        <taxon>metagenomes</taxon>
        <taxon>ecological metagenomes</taxon>
    </lineage>
</organism>
<gene>
    <name evidence="1" type="ORF">METZ01_LOCUS171359</name>
</gene>